<dbReference type="GO" id="GO:0004222">
    <property type="term" value="F:metalloendopeptidase activity"/>
    <property type="evidence" value="ECO:0007669"/>
    <property type="project" value="InterPro"/>
</dbReference>
<dbReference type="GO" id="GO:0005886">
    <property type="term" value="C:plasma membrane"/>
    <property type="evidence" value="ECO:0007669"/>
    <property type="project" value="TreeGrafter"/>
</dbReference>
<keyword evidence="3" id="KW-1185">Reference proteome</keyword>
<dbReference type="InterPro" id="IPR000718">
    <property type="entry name" value="Peptidase_M13"/>
</dbReference>
<proteinExistence type="predicted"/>
<protein>
    <recommendedName>
        <fullName evidence="1">Peptidase M13 C-terminal domain-containing protein</fullName>
    </recommendedName>
</protein>
<feature type="domain" description="Peptidase M13 C-terminal" evidence="1">
    <location>
        <begin position="14"/>
        <end position="203"/>
    </location>
</feature>
<name>A0AAN5DCU3_9BILA</name>
<evidence type="ECO:0000313" key="2">
    <source>
        <dbReference type="EMBL" id="GMR60754.1"/>
    </source>
</evidence>
<sequence length="211" mass="24222">MLIHRVDGQMRKDAYYHRELNKVAILAPYLYPQLTDNSTLNKNYGLFYVIGHEMFHSVVNQEWAEKSSAFNNGLSCLISHYERTCGLYGEGSCNSGNQTFREDGADLEGLRNNYEFLAKNYNEEELNEFVHKSDSLTVNRRQALFYLFGIDWCYSIKKIDNHTNVHSPPQVRVNGVVTQMPEFSQAFSCSPGQAMFTDKEQTCNLFGPDSK</sequence>
<accession>A0AAN5DCU3</accession>
<dbReference type="PANTHER" id="PTHR11733:SF208">
    <property type="entry name" value="PEPTIDASE M13 C-TERMINAL DOMAIN-CONTAINING PROTEIN"/>
    <property type="match status" value="1"/>
</dbReference>
<dbReference type="Gene3D" id="3.40.390.10">
    <property type="entry name" value="Collagenase (Catalytic Domain)"/>
    <property type="match status" value="1"/>
</dbReference>
<dbReference type="Pfam" id="PF01431">
    <property type="entry name" value="Peptidase_M13"/>
    <property type="match status" value="1"/>
</dbReference>
<evidence type="ECO:0000313" key="3">
    <source>
        <dbReference type="Proteomes" id="UP001328107"/>
    </source>
</evidence>
<evidence type="ECO:0000259" key="1">
    <source>
        <dbReference type="Pfam" id="PF01431"/>
    </source>
</evidence>
<dbReference type="GO" id="GO:0016485">
    <property type="term" value="P:protein processing"/>
    <property type="evidence" value="ECO:0007669"/>
    <property type="project" value="TreeGrafter"/>
</dbReference>
<dbReference type="Proteomes" id="UP001328107">
    <property type="component" value="Unassembled WGS sequence"/>
</dbReference>
<gene>
    <name evidence="2" type="ORF">PMAYCL1PPCAC_30949</name>
</gene>
<dbReference type="AlphaFoldDB" id="A0AAN5DCU3"/>
<dbReference type="EMBL" id="BTRK01000006">
    <property type="protein sequence ID" value="GMR60754.1"/>
    <property type="molecule type" value="Genomic_DNA"/>
</dbReference>
<comment type="caution">
    <text evidence="2">The sequence shown here is derived from an EMBL/GenBank/DDBJ whole genome shotgun (WGS) entry which is preliminary data.</text>
</comment>
<dbReference type="SUPFAM" id="SSF55486">
    <property type="entry name" value="Metalloproteases ('zincins'), catalytic domain"/>
    <property type="match status" value="1"/>
</dbReference>
<organism evidence="2 3">
    <name type="scientific">Pristionchus mayeri</name>
    <dbReference type="NCBI Taxonomy" id="1317129"/>
    <lineage>
        <taxon>Eukaryota</taxon>
        <taxon>Metazoa</taxon>
        <taxon>Ecdysozoa</taxon>
        <taxon>Nematoda</taxon>
        <taxon>Chromadorea</taxon>
        <taxon>Rhabditida</taxon>
        <taxon>Rhabditina</taxon>
        <taxon>Diplogasteromorpha</taxon>
        <taxon>Diplogasteroidea</taxon>
        <taxon>Neodiplogasteridae</taxon>
        <taxon>Pristionchus</taxon>
    </lineage>
</organism>
<reference evidence="3" key="1">
    <citation type="submission" date="2022-10" db="EMBL/GenBank/DDBJ databases">
        <title>Genome assembly of Pristionchus species.</title>
        <authorList>
            <person name="Yoshida K."/>
            <person name="Sommer R.J."/>
        </authorList>
    </citation>
    <scope>NUCLEOTIDE SEQUENCE [LARGE SCALE GENOMIC DNA]</scope>
    <source>
        <strain evidence="3">RS5460</strain>
    </source>
</reference>
<dbReference type="InterPro" id="IPR018497">
    <property type="entry name" value="Peptidase_M13_C"/>
</dbReference>
<dbReference type="PROSITE" id="PS51885">
    <property type="entry name" value="NEPRILYSIN"/>
    <property type="match status" value="1"/>
</dbReference>
<dbReference type="InterPro" id="IPR024079">
    <property type="entry name" value="MetalloPept_cat_dom_sf"/>
</dbReference>
<dbReference type="PANTHER" id="PTHR11733">
    <property type="entry name" value="ZINC METALLOPROTEASE FAMILY M13 NEPRILYSIN-RELATED"/>
    <property type="match status" value="1"/>
</dbReference>